<dbReference type="Pfam" id="PF00132">
    <property type="entry name" value="Hexapep"/>
    <property type="match status" value="1"/>
</dbReference>
<dbReference type="PANTHER" id="PTHR23416:SF23">
    <property type="entry name" value="ACETYLTRANSFERASE C18B11.09C-RELATED"/>
    <property type="match status" value="1"/>
</dbReference>
<evidence type="ECO:0000313" key="5">
    <source>
        <dbReference type="Proteomes" id="UP000270616"/>
    </source>
</evidence>
<dbReference type="GO" id="GO:0005829">
    <property type="term" value="C:cytosol"/>
    <property type="evidence" value="ECO:0007669"/>
    <property type="project" value="TreeGrafter"/>
</dbReference>
<evidence type="ECO:0000313" key="4">
    <source>
        <dbReference type="EMBL" id="ROZ63283.1"/>
    </source>
</evidence>
<organism evidence="4 5">
    <name type="scientific">Kocuria soli</name>
    <dbReference type="NCBI Taxonomy" id="2485125"/>
    <lineage>
        <taxon>Bacteria</taxon>
        <taxon>Bacillati</taxon>
        <taxon>Actinomycetota</taxon>
        <taxon>Actinomycetes</taxon>
        <taxon>Micrococcales</taxon>
        <taxon>Micrococcaceae</taxon>
        <taxon>Kocuria</taxon>
    </lineage>
</organism>
<dbReference type="InterPro" id="IPR011004">
    <property type="entry name" value="Trimer_LpxA-like_sf"/>
</dbReference>
<sequence length="185" mass="20047">MRRRLASFTGNGYDKGRSLPIQALWVAVGSPATRSILCPPKIRVKVLRAFGANIGENVLIRHRVHIQWPWKLTVGSNSWIGVESQLINLEDIIIGEDVCLSQQSMLCTGSHRADVESFDFDNAPVTIRDGAWIATRATVLRGVTVGENAVIGATALVTQDVVPDSRVLAPRAEVAAPSSTRGVRP</sequence>
<dbReference type="SUPFAM" id="SSF51161">
    <property type="entry name" value="Trimeric LpxA-like enzymes"/>
    <property type="match status" value="1"/>
</dbReference>
<dbReference type="InterPro" id="IPR018357">
    <property type="entry name" value="Hexapep_transf_CS"/>
</dbReference>
<evidence type="ECO:0000256" key="2">
    <source>
        <dbReference type="ARBA" id="ARBA00022679"/>
    </source>
</evidence>
<dbReference type="Proteomes" id="UP000270616">
    <property type="component" value="Unassembled WGS sequence"/>
</dbReference>
<reference evidence="4 5" key="1">
    <citation type="submission" date="2018-10" db="EMBL/GenBank/DDBJ databases">
        <title>Kocuria sp. M5W7-7, whole genome shotgun sequence.</title>
        <authorList>
            <person name="Tuo L."/>
        </authorList>
    </citation>
    <scope>NUCLEOTIDE SEQUENCE [LARGE SCALE GENOMIC DNA]</scope>
    <source>
        <strain evidence="4 5">M5W7-7</strain>
    </source>
</reference>
<keyword evidence="5" id="KW-1185">Reference proteome</keyword>
<keyword evidence="2 4" id="KW-0808">Transferase</keyword>
<comment type="similarity">
    <text evidence="1">Belongs to the transferase hexapeptide repeat family.</text>
</comment>
<name>A0A3N3ZQ85_9MICC</name>
<dbReference type="EMBL" id="RKMF01000007">
    <property type="protein sequence ID" value="ROZ63283.1"/>
    <property type="molecule type" value="Genomic_DNA"/>
</dbReference>
<evidence type="ECO:0000256" key="3">
    <source>
        <dbReference type="ARBA" id="ARBA00022737"/>
    </source>
</evidence>
<proteinExistence type="inferred from homology"/>
<accession>A0A3N3ZQ85</accession>
<dbReference type="PROSITE" id="PS00101">
    <property type="entry name" value="HEXAPEP_TRANSFERASES"/>
    <property type="match status" value="1"/>
</dbReference>
<gene>
    <name evidence="4" type="ORF">EDL96_07010</name>
</gene>
<dbReference type="InterPro" id="IPR051159">
    <property type="entry name" value="Hexapeptide_acetyltransf"/>
</dbReference>
<protein>
    <submittedName>
        <fullName evidence="4">Putative colanic acid biosynthesis acetyltransferase</fullName>
    </submittedName>
</protein>
<dbReference type="Gene3D" id="2.160.10.10">
    <property type="entry name" value="Hexapeptide repeat proteins"/>
    <property type="match status" value="1"/>
</dbReference>
<keyword evidence="3" id="KW-0677">Repeat</keyword>
<comment type="caution">
    <text evidence="4">The sequence shown here is derived from an EMBL/GenBank/DDBJ whole genome shotgun (WGS) entry which is preliminary data.</text>
</comment>
<dbReference type="GO" id="GO:0008374">
    <property type="term" value="F:O-acyltransferase activity"/>
    <property type="evidence" value="ECO:0007669"/>
    <property type="project" value="TreeGrafter"/>
</dbReference>
<dbReference type="OrthoDB" id="2643438at2"/>
<dbReference type="InterPro" id="IPR001451">
    <property type="entry name" value="Hexapep"/>
</dbReference>
<dbReference type="AlphaFoldDB" id="A0A3N3ZQ85"/>
<dbReference type="PANTHER" id="PTHR23416">
    <property type="entry name" value="SIALIC ACID SYNTHASE-RELATED"/>
    <property type="match status" value="1"/>
</dbReference>
<evidence type="ECO:0000256" key="1">
    <source>
        <dbReference type="ARBA" id="ARBA00007274"/>
    </source>
</evidence>